<keyword evidence="3" id="KW-1185">Reference proteome</keyword>
<feature type="compositionally biased region" description="Basic and acidic residues" evidence="1">
    <location>
        <begin position="71"/>
        <end position="83"/>
    </location>
</feature>
<proteinExistence type="predicted"/>
<protein>
    <submittedName>
        <fullName evidence="2">Uncharacterized protein</fullName>
    </submittedName>
</protein>
<dbReference type="Proteomes" id="UP001367508">
    <property type="component" value="Unassembled WGS sequence"/>
</dbReference>
<reference evidence="2 3" key="1">
    <citation type="submission" date="2024-01" db="EMBL/GenBank/DDBJ databases">
        <title>The genomes of 5 underutilized Papilionoideae crops provide insights into root nodulation and disease resistanc.</title>
        <authorList>
            <person name="Jiang F."/>
        </authorList>
    </citation>
    <scope>NUCLEOTIDE SEQUENCE [LARGE SCALE GENOMIC DNA]</scope>
    <source>
        <strain evidence="2">LVBAO_FW01</strain>
        <tissue evidence="2">Leaves</tissue>
    </source>
</reference>
<accession>A0AAN9K1H6</accession>
<dbReference type="AlphaFoldDB" id="A0AAN9K1H6"/>
<feature type="region of interest" description="Disordered" evidence="1">
    <location>
        <begin position="71"/>
        <end position="96"/>
    </location>
</feature>
<evidence type="ECO:0000256" key="1">
    <source>
        <dbReference type="SAM" id="MobiDB-lite"/>
    </source>
</evidence>
<evidence type="ECO:0000313" key="2">
    <source>
        <dbReference type="EMBL" id="KAK7308291.1"/>
    </source>
</evidence>
<organism evidence="2 3">
    <name type="scientific">Canavalia gladiata</name>
    <name type="common">Sword bean</name>
    <name type="synonym">Dolichos gladiatus</name>
    <dbReference type="NCBI Taxonomy" id="3824"/>
    <lineage>
        <taxon>Eukaryota</taxon>
        <taxon>Viridiplantae</taxon>
        <taxon>Streptophyta</taxon>
        <taxon>Embryophyta</taxon>
        <taxon>Tracheophyta</taxon>
        <taxon>Spermatophyta</taxon>
        <taxon>Magnoliopsida</taxon>
        <taxon>eudicotyledons</taxon>
        <taxon>Gunneridae</taxon>
        <taxon>Pentapetalae</taxon>
        <taxon>rosids</taxon>
        <taxon>fabids</taxon>
        <taxon>Fabales</taxon>
        <taxon>Fabaceae</taxon>
        <taxon>Papilionoideae</taxon>
        <taxon>50 kb inversion clade</taxon>
        <taxon>NPAAA clade</taxon>
        <taxon>indigoferoid/millettioid clade</taxon>
        <taxon>Phaseoleae</taxon>
        <taxon>Canavalia</taxon>
    </lineage>
</organism>
<gene>
    <name evidence="2" type="ORF">VNO77_41893</name>
</gene>
<evidence type="ECO:0000313" key="3">
    <source>
        <dbReference type="Proteomes" id="UP001367508"/>
    </source>
</evidence>
<dbReference type="EMBL" id="JAYMYQ010000010">
    <property type="protein sequence ID" value="KAK7308291.1"/>
    <property type="molecule type" value="Genomic_DNA"/>
</dbReference>
<name>A0AAN9K1H6_CANGL</name>
<comment type="caution">
    <text evidence="2">The sequence shown here is derived from an EMBL/GenBank/DDBJ whole genome shotgun (WGS) entry which is preliminary data.</text>
</comment>
<sequence length="106" mass="12573">MGINLVVMIFPYITPLRCSNLCFLYYCCLFKIEVFFWIISVLKVGIKAQCELLRFWIKSKRINFAVRKKERDTEREKGKKEGSCSRAYHRPSAPATSNFNFIHCYF</sequence>